<accession>A0ABX4PXQ8</accession>
<protein>
    <submittedName>
        <fullName evidence="1">Uncharacterized protein</fullName>
    </submittedName>
</protein>
<dbReference type="RefSeq" id="WP_100846106.1">
    <property type="nucleotide sequence ID" value="NZ_PHHE01000001.1"/>
</dbReference>
<gene>
    <name evidence="1" type="ORF">ATI02_1871</name>
</gene>
<organism evidence="1 2">
    <name type="scientific">Pseudomonas baetica</name>
    <dbReference type="NCBI Taxonomy" id="674054"/>
    <lineage>
        <taxon>Bacteria</taxon>
        <taxon>Pseudomonadati</taxon>
        <taxon>Pseudomonadota</taxon>
        <taxon>Gammaproteobacteria</taxon>
        <taxon>Pseudomonadales</taxon>
        <taxon>Pseudomonadaceae</taxon>
        <taxon>Pseudomonas</taxon>
    </lineage>
</organism>
<name>A0ABX4PXQ8_9PSED</name>
<evidence type="ECO:0000313" key="1">
    <source>
        <dbReference type="EMBL" id="PKA69053.1"/>
    </source>
</evidence>
<reference evidence="1 2" key="1">
    <citation type="submission" date="2017-11" db="EMBL/GenBank/DDBJ databases">
        <title>Genome sequencing of a diverse group of Pseudomonas species.</title>
        <authorList>
            <person name="Loper J."/>
        </authorList>
    </citation>
    <scope>NUCLEOTIDE SEQUENCE [LARGE SCALE GENOMIC DNA]</scope>
    <source>
        <strain evidence="1 2">LMG 25716</strain>
    </source>
</reference>
<sequence>MQYKGKAILTLRCLLTVPRQMTVATNIDVSVTPRDNHVVIAATLAEEVPNVSELDISIEDEVHRFVVDSTTHLGRQYVFFCFPVAD</sequence>
<evidence type="ECO:0000313" key="2">
    <source>
        <dbReference type="Proteomes" id="UP000232455"/>
    </source>
</evidence>
<proteinExistence type="predicted"/>
<dbReference type="EMBL" id="PHHE01000001">
    <property type="protein sequence ID" value="PKA69053.1"/>
    <property type="molecule type" value="Genomic_DNA"/>
</dbReference>
<keyword evidence="2" id="KW-1185">Reference proteome</keyword>
<comment type="caution">
    <text evidence="1">The sequence shown here is derived from an EMBL/GenBank/DDBJ whole genome shotgun (WGS) entry which is preliminary data.</text>
</comment>
<dbReference type="Proteomes" id="UP000232455">
    <property type="component" value="Unassembled WGS sequence"/>
</dbReference>